<evidence type="ECO:0000256" key="8">
    <source>
        <dbReference type="ARBA" id="ARBA00022832"/>
    </source>
</evidence>
<dbReference type="Gene3D" id="3.90.180.10">
    <property type="entry name" value="Medium-chain alcohol dehydrogenases, catalytic domain"/>
    <property type="match status" value="1"/>
</dbReference>
<keyword evidence="7" id="KW-0808">Transferase</keyword>
<dbReference type="EMBL" id="CAIIXF020000001">
    <property type="protein sequence ID" value="CAH1774053.1"/>
    <property type="molecule type" value="Genomic_DNA"/>
</dbReference>
<dbReference type="InterPro" id="IPR049552">
    <property type="entry name" value="PKS_DH_N"/>
</dbReference>
<evidence type="ECO:0000256" key="7">
    <source>
        <dbReference type="ARBA" id="ARBA00022679"/>
    </source>
</evidence>
<feature type="region of interest" description="C-terminal hotdog fold" evidence="15">
    <location>
        <begin position="358"/>
        <end position="482"/>
    </location>
</feature>
<dbReference type="Gene3D" id="3.10.129.110">
    <property type="entry name" value="Polyketide synthase dehydratase"/>
    <property type="match status" value="1"/>
</dbReference>
<keyword evidence="8" id="KW-0276">Fatty acid metabolism</keyword>
<dbReference type="Gene3D" id="3.30.70.250">
    <property type="entry name" value="Malonyl-CoA ACP transacylase, ACP-binding"/>
    <property type="match status" value="1"/>
</dbReference>
<dbReference type="InterPro" id="IPR016036">
    <property type="entry name" value="Malonyl_transacylase_ACP-bd"/>
</dbReference>
<evidence type="ECO:0000259" key="16">
    <source>
        <dbReference type="PROSITE" id="PS50075"/>
    </source>
</evidence>
<evidence type="ECO:0000256" key="14">
    <source>
        <dbReference type="ARBA" id="ARBA00044883"/>
    </source>
</evidence>
<dbReference type="InterPro" id="IPR009081">
    <property type="entry name" value="PP-bd_ACP"/>
</dbReference>
<dbReference type="InterPro" id="IPR013968">
    <property type="entry name" value="PKS_KR"/>
</dbReference>
<dbReference type="PROSITE" id="PS52019">
    <property type="entry name" value="PKS_MFAS_DH"/>
    <property type="match status" value="1"/>
</dbReference>
<dbReference type="Gene3D" id="1.10.287.1960">
    <property type="match status" value="1"/>
</dbReference>
<dbReference type="GO" id="GO:0004312">
    <property type="term" value="F:fatty acid synthase activity"/>
    <property type="evidence" value="ECO:0007669"/>
    <property type="project" value="UniProtKB-EC"/>
</dbReference>
<evidence type="ECO:0000256" key="1">
    <source>
        <dbReference type="ARBA" id="ARBA00012480"/>
    </source>
</evidence>
<dbReference type="Pfam" id="PF00975">
    <property type="entry name" value="Thioesterase"/>
    <property type="match status" value="1"/>
</dbReference>
<dbReference type="InterPro" id="IPR049391">
    <property type="entry name" value="FAS_pseudo-KR"/>
</dbReference>
<keyword evidence="10" id="KW-0560">Oxidoreductase</keyword>
<evidence type="ECO:0000256" key="3">
    <source>
        <dbReference type="ARBA" id="ARBA00018769"/>
    </source>
</evidence>
<dbReference type="InterPro" id="IPR049900">
    <property type="entry name" value="PKS_mFAS_DH"/>
</dbReference>
<dbReference type="Pfam" id="PF21089">
    <property type="entry name" value="PKS_DH_N"/>
    <property type="match status" value="1"/>
</dbReference>
<dbReference type="OrthoDB" id="329835at2759"/>
<dbReference type="Gene3D" id="3.40.50.720">
    <property type="entry name" value="NAD(P)-binding Rossmann-like Domain"/>
    <property type="match status" value="1"/>
</dbReference>
<evidence type="ECO:0000313" key="18">
    <source>
        <dbReference type="EMBL" id="CAH1774053.1"/>
    </source>
</evidence>
<dbReference type="FunFam" id="3.40.50.720:FF:000209">
    <property type="entry name" value="Polyketide synthase Pks12"/>
    <property type="match status" value="1"/>
</dbReference>
<evidence type="ECO:0000256" key="9">
    <source>
        <dbReference type="ARBA" id="ARBA00022857"/>
    </source>
</evidence>
<comment type="catalytic activity">
    <reaction evidence="14">
        <text>acetyl-CoA + n malonyl-CoA + 2n NADPH + 2n H(+) = a long-chain fatty acid + (n+1) CoA + n CO2 + 2n NADP(+).</text>
        <dbReference type="EC" id="2.3.1.85"/>
    </reaction>
</comment>
<dbReference type="PANTHER" id="PTHR43775">
    <property type="entry name" value="FATTY ACID SYNTHASE"/>
    <property type="match status" value="1"/>
</dbReference>
<keyword evidence="6" id="KW-0597">Phosphoprotein</keyword>
<dbReference type="Pfam" id="PF00107">
    <property type="entry name" value="ADH_zinc_N"/>
    <property type="match status" value="1"/>
</dbReference>
<evidence type="ECO:0000256" key="10">
    <source>
        <dbReference type="ARBA" id="ARBA00023002"/>
    </source>
</evidence>
<dbReference type="GO" id="GO:0016491">
    <property type="term" value="F:oxidoreductase activity"/>
    <property type="evidence" value="ECO:0007669"/>
    <property type="project" value="UniProtKB-KW"/>
</dbReference>
<dbReference type="GO" id="GO:0031177">
    <property type="term" value="F:phosphopantetheine binding"/>
    <property type="evidence" value="ECO:0007669"/>
    <property type="project" value="InterPro"/>
</dbReference>
<dbReference type="Gene3D" id="1.10.1470.20">
    <property type="entry name" value="Fatty acid synthase, domain 2"/>
    <property type="match status" value="1"/>
</dbReference>
<dbReference type="SUPFAM" id="SSF53474">
    <property type="entry name" value="alpha/beta-Hydrolases"/>
    <property type="match status" value="1"/>
</dbReference>
<keyword evidence="4" id="KW-0596">Phosphopantetheine</keyword>
<evidence type="ECO:0000259" key="17">
    <source>
        <dbReference type="PROSITE" id="PS52019"/>
    </source>
</evidence>
<dbReference type="Pfam" id="PF21149">
    <property type="entry name" value="FAS_pseudo-KR"/>
    <property type="match status" value="1"/>
</dbReference>
<keyword evidence="19" id="KW-1185">Reference proteome</keyword>
<dbReference type="GO" id="GO:0006633">
    <property type="term" value="P:fatty acid biosynthetic process"/>
    <property type="evidence" value="ECO:0007669"/>
    <property type="project" value="UniProtKB-KW"/>
</dbReference>
<dbReference type="GO" id="GO:0016297">
    <property type="term" value="F:fatty acyl-[ACP] hydrolase activity"/>
    <property type="evidence" value="ECO:0007669"/>
    <property type="project" value="UniProtKB-EC"/>
</dbReference>
<dbReference type="FunFam" id="3.90.180.10:FF:000015">
    <property type="entry name" value="Fatty acid synthase"/>
    <property type="match status" value="1"/>
</dbReference>
<accession>A0A8S4MYN7</accession>
<dbReference type="CDD" id="cd05195">
    <property type="entry name" value="enoyl_red"/>
    <property type="match status" value="1"/>
</dbReference>
<dbReference type="SUPFAM" id="SSF47336">
    <property type="entry name" value="ACP-like"/>
    <property type="match status" value="1"/>
</dbReference>
<dbReference type="InterPro" id="IPR057326">
    <property type="entry name" value="KR_dom"/>
</dbReference>
<proteinExistence type="predicted"/>
<evidence type="ECO:0000256" key="6">
    <source>
        <dbReference type="ARBA" id="ARBA00022553"/>
    </source>
</evidence>
<sequence length="1884" mass="208897">MAAVGLTWEEVNARCPEGVVAACHNSEDSVTISGPKDKVAAFVAELKAENVFAREVNSSGIAFHSPYMSKVAPALSQALKKILKTPVRRSKKWVSSSIPEDQWGAELAAHASPEYFVHNLTSPVLFHEASKHVPQNAITIEIAPHCLLQAILKRSLSPDCVNVGLMKRKHDDNIQFMFTSLGRCYLNGVNIDPLKMLPEVTFPVSCKTPMIAPLVSWNHSQSWAVPKADDFLLCNNKSGGFSFEFDMTPDSADRHILDHVIDGRALFPGTGYLFLAWKALAKLEQKSLEDFKVEFNNLSIQRATILPTSGTVTFEVVLMPGTGHFEVYNSGALAASGAIRVKEGDEDISYNSPMTESELNMNKEDVYKELRLRGYEYGPEFQGILSSNIEGTQGELQWKNEWISFLDTMLQMSVLSLQTRFLQLPTRINSLTIDPKKHIDSIAKSTAQIIPVHVYKNTDTCVSGGVEILGLHVSLAPRRPPTHSNPILEEYRFVPNVRKDRYKNDEDLRQYHALCCDYIDQQVRNSLNMSDLNFSNNAYFKEYILNGVRNKVDEETLSKALSDSENVWIAFLKESFELIRNGAQVDVEKAIEHSNLVNDKLFQTILSDGSLAALIGIVLENTRSTKLKIGEVKTAGFDILSRVQDFLKSQPNTHFESTVLYRDSKSIDKDYYKKHGLKLAKYDMNSKEPLKEVVNLLIASNQVLGQNDADKALEKLKEAITDDGFILMTEPLGDTTMGKVLHGLSNCTSSDKLGKPLCKTLSDWMSTMQRVGLHIVSLVTDGLCSGTFLLRKESTQSLKSQTIQIDASNFSWVDQVKDSLNGLNQNNSADIERLWLIGDGEPSSGIIGLVNCLKQELGGERIRCVFNADNSDVGTSSEQKAEVVEKIMKNDLLMNVHKDGEWGTFRHIPLRRETKDNSVVTEHAFVNVVHRGDLSSLTWINSPSTVLTPNSDIQRCKVSYASLNFRDVMLASGKLAADAIPNGLKMADCNLGMEFSGIDEKSRRVMGLVPSKGLATTIDAPNRFLWGVPDSWSLEEAASVPLVYATAYYALVVRGRIRRGDTVLIHSGSGGVGQSAISVALHYGCKVYTTVGSLEKRKYLMERFPDLNEQSFSNSRDLSFESHIMNSTKGRGVDVVLNSLAEEKLHASLRLLAPHGRFLEIGKFDLSNNANLGMGLFLKNISFHGILVDSLFDPGNRDWLDTYTLVEQGIKEGVVKPLNTTVFARTDVENAFRFMGQGKHIGKVVIKVREPDQVNESIMVQALRRAACDPDKSYIITGGLGGFGLELAQWLVERGAKKLVLTSRSGVQNGYQHRCIAIWREHGVKVVTSQINITSETNARRLIEVANELGPVGAVFHLAMVLKDGLMENQNEEMFKIVCNTKAQSCIYMDMATRLHCRESLHWFVAFSSVSCGRGNPGQANYGYANSTMERVCEQRQKDGLPGLAIQWGAIGDVGVVIKTMGGNDTIVGGTLPQRLHSCLSTIDTFLSQDCPVVSSVVLPERFEGERNKKGSKSSIADMVAHILGIKDISSVSPTITLADIGLDSLMGVEVKQALEREYDLVLSMREIRLLTMESLLAMAENDCQPADESTNETNSITLKNNVDERYDLQHIMPNVTLLKLNNVDNGKSPVFIVHPIEGVVKCLRSLASHMDRPVYGLQCTLEAPIDSVNSLAAFYNQNIKTIQSEGHYNIAGYSFGACIAFEMGLQLERECCLDTLVLLDGSHSYVAERTQAYKETLTSKTPSDIERLYLCIFTMHLLTLDYTTLEKELQLCEDTLESRLEVVVDKLLSTNAFSDKDDLKLIGKFFCQKLQISDDYKPSAKFGGSLKLIKATKAIESFEADYGLAKVCHQLPVKVEVEGDHESFIQGESAKEVARILMDAFSN</sequence>
<protein>
    <recommendedName>
        <fullName evidence="3">Fatty acid synthase</fullName>
        <ecNumber evidence="2">2.3.1.85</ecNumber>
        <ecNumber evidence="1">3.1.2.14</ecNumber>
    </recommendedName>
</protein>
<evidence type="ECO:0000256" key="5">
    <source>
        <dbReference type="ARBA" id="ARBA00022516"/>
    </source>
</evidence>
<evidence type="ECO:0000256" key="12">
    <source>
        <dbReference type="ARBA" id="ARBA00023160"/>
    </source>
</evidence>
<keyword evidence="5" id="KW-0444">Lipid biosynthesis</keyword>
<dbReference type="SMART" id="SM00826">
    <property type="entry name" value="PKS_DH"/>
    <property type="match status" value="1"/>
</dbReference>
<dbReference type="SUPFAM" id="SSF50129">
    <property type="entry name" value="GroES-like"/>
    <property type="match status" value="1"/>
</dbReference>
<dbReference type="PROSITE" id="PS50075">
    <property type="entry name" value="CARRIER"/>
    <property type="match status" value="1"/>
</dbReference>
<dbReference type="InterPro" id="IPR050091">
    <property type="entry name" value="PKS_NRPS_Biosynth_Enz"/>
</dbReference>
<dbReference type="InterPro" id="IPR036291">
    <property type="entry name" value="NAD(P)-bd_dom_sf"/>
</dbReference>
<dbReference type="InterPro" id="IPR001031">
    <property type="entry name" value="Thioesterase"/>
</dbReference>
<keyword evidence="12" id="KW-0275">Fatty acid biosynthesis</keyword>
<reference evidence="18" key="1">
    <citation type="submission" date="2022-03" db="EMBL/GenBank/DDBJ databases">
        <authorList>
            <person name="Martin C."/>
        </authorList>
    </citation>
    <scope>NUCLEOTIDE SEQUENCE</scope>
</reference>
<keyword evidence="11" id="KW-0443">Lipid metabolism</keyword>
<name>A0A8S4MYN7_OWEFU</name>
<evidence type="ECO:0000256" key="13">
    <source>
        <dbReference type="ARBA" id="ARBA00023268"/>
    </source>
</evidence>
<comment type="caution">
    <text evidence="18">The sequence shown here is derived from an EMBL/GenBank/DDBJ whole genome shotgun (WGS) entry which is preliminary data.</text>
</comment>
<keyword evidence="9" id="KW-0521">NADP</keyword>
<feature type="domain" description="Carrier" evidence="16">
    <location>
        <begin position="1510"/>
        <end position="1587"/>
    </location>
</feature>
<dbReference type="InterPro" id="IPR020806">
    <property type="entry name" value="PKS_PP-bd"/>
</dbReference>
<dbReference type="EC" id="3.1.2.14" evidence="1"/>
<feature type="region of interest" description="N-terminal hotdog fold" evidence="15">
    <location>
        <begin position="226"/>
        <end position="346"/>
    </location>
</feature>
<evidence type="ECO:0000256" key="2">
    <source>
        <dbReference type="ARBA" id="ARBA00012873"/>
    </source>
</evidence>
<dbReference type="SUPFAM" id="SSF52151">
    <property type="entry name" value="FabD/lysophospholipase-like"/>
    <property type="match status" value="1"/>
</dbReference>
<dbReference type="InterPro" id="IPR042104">
    <property type="entry name" value="PKS_dehydratase_sf"/>
</dbReference>
<evidence type="ECO:0000256" key="11">
    <source>
        <dbReference type="ARBA" id="ARBA00023098"/>
    </source>
</evidence>
<dbReference type="Proteomes" id="UP000749559">
    <property type="component" value="Unassembled WGS sequence"/>
</dbReference>
<dbReference type="SMART" id="SM00823">
    <property type="entry name" value="PKS_PP"/>
    <property type="match status" value="1"/>
</dbReference>
<keyword evidence="13" id="KW-0511">Multifunctional enzyme</keyword>
<dbReference type="InterPro" id="IPR036736">
    <property type="entry name" value="ACP-like_sf"/>
</dbReference>
<dbReference type="InterPro" id="IPR014043">
    <property type="entry name" value="Acyl_transferase_dom"/>
</dbReference>
<dbReference type="FunFam" id="1.10.1200.10:FF:000013">
    <property type="entry name" value="Fatty acid synthase"/>
    <property type="match status" value="1"/>
</dbReference>
<dbReference type="Pfam" id="PF00550">
    <property type="entry name" value="PP-binding"/>
    <property type="match status" value="1"/>
</dbReference>
<dbReference type="InterPro" id="IPR020807">
    <property type="entry name" value="PKS_DH"/>
</dbReference>
<dbReference type="InterPro" id="IPR029063">
    <property type="entry name" value="SAM-dependent_MTases_sf"/>
</dbReference>
<dbReference type="EC" id="2.3.1.85" evidence="2"/>
<dbReference type="InterPro" id="IPR020843">
    <property type="entry name" value="ER"/>
</dbReference>
<dbReference type="InterPro" id="IPR029058">
    <property type="entry name" value="AB_hydrolase_fold"/>
</dbReference>
<feature type="domain" description="PKS/mFAS DH" evidence="17">
    <location>
        <begin position="226"/>
        <end position="482"/>
    </location>
</feature>
<dbReference type="CDD" id="cd08954">
    <property type="entry name" value="KR_1_FAS_SDR_x"/>
    <property type="match status" value="1"/>
</dbReference>
<organism evidence="18 19">
    <name type="scientific">Owenia fusiformis</name>
    <name type="common">Polychaete worm</name>
    <dbReference type="NCBI Taxonomy" id="6347"/>
    <lineage>
        <taxon>Eukaryota</taxon>
        <taxon>Metazoa</taxon>
        <taxon>Spiralia</taxon>
        <taxon>Lophotrochozoa</taxon>
        <taxon>Annelida</taxon>
        <taxon>Polychaeta</taxon>
        <taxon>Sedentaria</taxon>
        <taxon>Canalipalpata</taxon>
        <taxon>Sabellida</taxon>
        <taxon>Oweniida</taxon>
        <taxon>Oweniidae</taxon>
        <taxon>Owenia</taxon>
    </lineage>
</organism>
<dbReference type="SMART" id="SM00829">
    <property type="entry name" value="PKS_ER"/>
    <property type="match status" value="1"/>
</dbReference>
<feature type="active site" description="Proton donor; for dehydratase activity" evidence="15">
    <location>
        <position position="407"/>
    </location>
</feature>
<dbReference type="SMART" id="SM00827">
    <property type="entry name" value="PKS_AT"/>
    <property type="match status" value="1"/>
</dbReference>
<dbReference type="PANTHER" id="PTHR43775:SF7">
    <property type="entry name" value="FATTY ACID SYNTHASE"/>
    <property type="match status" value="1"/>
</dbReference>
<feature type="active site" description="Proton acceptor; for dehydratase activity" evidence="15">
    <location>
        <position position="259"/>
    </location>
</feature>
<dbReference type="SUPFAM" id="SSF55048">
    <property type="entry name" value="Probable ACP-binding domain of malonyl-CoA ACP transacylase"/>
    <property type="match status" value="1"/>
</dbReference>
<dbReference type="Gene3D" id="3.40.50.1820">
    <property type="entry name" value="alpha/beta hydrolase"/>
    <property type="match status" value="1"/>
</dbReference>
<dbReference type="Gene3D" id="3.40.50.150">
    <property type="entry name" value="Vaccinia Virus protein VP39"/>
    <property type="match status" value="1"/>
</dbReference>
<dbReference type="InterPro" id="IPR016035">
    <property type="entry name" value="Acyl_Trfase/lysoPLipase"/>
</dbReference>
<evidence type="ECO:0000256" key="15">
    <source>
        <dbReference type="PROSITE-ProRule" id="PRU01363"/>
    </source>
</evidence>
<dbReference type="SMART" id="SM00822">
    <property type="entry name" value="PKS_KR"/>
    <property type="match status" value="1"/>
</dbReference>
<dbReference type="InterPro" id="IPR011032">
    <property type="entry name" value="GroES-like_sf"/>
</dbReference>
<evidence type="ECO:0000256" key="4">
    <source>
        <dbReference type="ARBA" id="ARBA00022450"/>
    </source>
</evidence>
<dbReference type="Pfam" id="PF08659">
    <property type="entry name" value="KR"/>
    <property type="match status" value="1"/>
</dbReference>
<dbReference type="SUPFAM" id="SSF51735">
    <property type="entry name" value="NAD(P)-binding Rossmann-fold domains"/>
    <property type="match status" value="2"/>
</dbReference>
<dbReference type="Pfam" id="PF00698">
    <property type="entry name" value="Acyl_transf_1"/>
    <property type="match status" value="1"/>
</dbReference>
<dbReference type="Gene3D" id="1.10.1200.10">
    <property type="entry name" value="ACP-like"/>
    <property type="match status" value="1"/>
</dbReference>
<dbReference type="Gene3D" id="3.30.70.3290">
    <property type="match status" value="1"/>
</dbReference>
<evidence type="ECO:0000313" key="19">
    <source>
        <dbReference type="Proteomes" id="UP000749559"/>
    </source>
</evidence>
<dbReference type="InterPro" id="IPR013149">
    <property type="entry name" value="ADH-like_C"/>
</dbReference>
<gene>
    <name evidence="18" type="ORF">OFUS_LOCUS1575</name>
</gene>